<dbReference type="Pfam" id="PF14518">
    <property type="entry name" value="Haem_oxygenas_2"/>
    <property type="match status" value="1"/>
</dbReference>
<dbReference type="EMBL" id="SNTY01000025">
    <property type="protein sequence ID" value="TEU26919.1"/>
    <property type="molecule type" value="Genomic_DNA"/>
</dbReference>
<name>A0A4Y7XC82_9GAMM</name>
<evidence type="ECO:0000313" key="2">
    <source>
        <dbReference type="Proteomes" id="UP000297834"/>
    </source>
</evidence>
<dbReference type="STRING" id="1120977.GCA_000619845_02511"/>
<gene>
    <name evidence="1" type="ORF">E2B99_07910</name>
</gene>
<keyword evidence="2" id="KW-1185">Reference proteome</keyword>
<comment type="caution">
    <text evidence="1">The sequence shown here is derived from an EMBL/GenBank/DDBJ whole genome shotgun (WGS) entry which is preliminary data.</text>
</comment>
<reference evidence="1 2" key="1">
    <citation type="submission" date="2019-03" db="EMBL/GenBank/DDBJ databases">
        <title>Alkanindiges illinoisensis: a potential pathogenic isolated from ascites of a gastric cancer patient with abdominal metastasis.</title>
        <authorList>
            <person name="Hu X."/>
            <person name="Yang B."/>
            <person name="Yan X."/>
            <person name="Lin L."/>
            <person name="Zhao H."/>
            <person name="Zhou F."/>
            <person name="Su B."/>
            <person name="Chen J."/>
            <person name="Rui Y."/>
            <person name="Wang Q."/>
            <person name="Zheng L."/>
        </authorList>
    </citation>
    <scope>NUCLEOTIDE SEQUENCE [LARGE SCALE GENOMIC DNA]</scope>
    <source>
        <strain evidence="1 2">NFYY 23406</strain>
    </source>
</reference>
<dbReference type="SMART" id="SM01236">
    <property type="entry name" value="Haem_oxygenase_2"/>
    <property type="match status" value="1"/>
</dbReference>
<proteinExistence type="predicted"/>
<dbReference type="Gene3D" id="1.20.910.10">
    <property type="entry name" value="Heme oxygenase-like"/>
    <property type="match status" value="1"/>
</dbReference>
<dbReference type="AlphaFoldDB" id="A0A4Y7XC82"/>
<dbReference type="RefSeq" id="WP_134244366.1">
    <property type="nucleotide sequence ID" value="NZ_SNTY01000025.1"/>
</dbReference>
<organism evidence="1 2">
    <name type="scientific">Alkanindiges illinoisensis</name>
    <dbReference type="NCBI Taxonomy" id="197183"/>
    <lineage>
        <taxon>Bacteria</taxon>
        <taxon>Pseudomonadati</taxon>
        <taxon>Pseudomonadota</taxon>
        <taxon>Gammaproteobacteria</taxon>
        <taxon>Moraxellales</taxon>
        <taxon>Moraxellaceae</taxon>
        <taxon>Alkanindiges</taxon>
    </lineage>
</organism>
<dbReference type="Proteomes" id="UP000297834">
    <property type="component" value="Unassembled WGS sequence"/>
</dbReference>
<dbReference type="OrthoDB" id="6635957at2"/>
<sequence length="489" mass="56296">MLALQKNILNHFFLGKLPGNVPQADAAQPQTYRQFYQNFLQAYPGASTIRQAKAFLQQQLGWVAKQHCDLPENPEDLPQWMQQHTERTGYAYQQYLKSRKQGAPRRYFANKSEALLFLQHVEPTKRVDGSWLYGTLQSWHDINCHQLIRTYLDELGNGLSAQNHVLLYQQLMSKEGIPLATNLPDEYYHQGCIQLALGLLGQDFMPEVIGFNLGYEQMPLHLLITTYELDELGIDPYYFSLHVTVDNAHNGHAQQAVEAVYAMLPLFKERDEFYQRIRRGYMLNNLGMSTEQIIERIDLKEAITDVFRHKAVVGQFAHGNYCRLAGRSINEWLADSDQIGSFVDVLEETGWIKRHENPENSRFWHLIHGEKAVMFGVFSNAEQQIIYDWIAGDWLNSPEAPRIRRYRAVHRHVEIAPSQTLTIQQALNSKNADLADLAQKLVERDNSEQAFYLLIPYLAPSLHTSVVGLWATRQFVSLLNQEANLPVQS</sequence>
<evidence type="ECO:0000313" key="1">
    <source>
        <dbReference type="EMBL" id="TEU26919.1"/>
    </source>
</evidence>
<dbReference type="InterPro" id="IPR016084">
    <property type="entry name" value="Haem_Oase-like_multi-hlx"/>
</dbReference>
<accession>A0A4Y7XC82</accession>
<protein>
    <submittedName>
        <fullName evidence="1">Iron-containing redox enzyme family protein</fullName>
    </submittedName>
</protein>